<dbReference type="EMBL" id="CP060633">
    <property type="protein sequence ID" value="QNM03480.1"/>
    <property type="molecule type" value="Genomic_DNA"/>
</dbReference>
<organism evidence="2 3">
    <name type="scientific">Simiaoa sunii</name>
    <dbReference type="NCBI Taxonomy" id="2763672"/>
    <lineage>
        <taxon>Bacteria</taxon>
        <taxon>Bacillati</taxon>
        <taxon>Bacillota</taxon>
        <taxon>Clostridia</taxon>
        <taxon>Lachnospirales</taxon>
        <taxon>Lachnospiraceae</taxon>
        <taxon>Simiaoa</taxon>
    </lineage>
</organism>
<name>A0A7G9FY48_9FIRM</name>
<gene>
    <name evidence="2" type="ORF">H9Q77_05070</name>
</gene>
<sequence length="357" mass="44125">MQDGVYIEYLMEQRIMRRTNIMDELHKIYAGKYERWIRQYLISKQILEAPLFIFCNTLYKLPDTFRIRNNSFFIGDYQLYKYLYDWNYEEHQDILVELCLKQYIESCYLNDKLDEAYWLCLTCDGLENYKSGDYFEDKTIYYYGERTGIQEEFTLVHEAAHYEYRFIDKEKETKDIREIYRLVPRVRKISEKLAREKNDDSDKRLFEECYCDAESIKFILDNYIPNENIKIEDMFFLLFRTLLYIYILMYIHSMTLEKDETPRKHYDYQLWELTYRMANMYTVIYEWLLANMPEQVNVLKKIYSDYTETFKNKMKKVREVIEKLKDIMQQNDENMRKLSKRSENEKKQLIKEYLKLC</sequence>
<evidence type="ECO:0000256" key="1">
    <source>
        <dbReference type="SAM" id="Coils"/>
    </source>
</evidence>
<feature type="coiled-coil region" evidence="1">
    <location>
        <begin position="314"/>
        <end position="348"/>
    </location>
</feature>
<protein>
    <submittedName>
        <fullName evidence="2">Uncharacterized protein</fullName>
    </submittedName>
</protein>
<dbReference type="AlphaFoldDB" id="A0A7G9FY48"/>
<reference evidence="2 3" key="1">
    <citation type="submission" date="2020-08" db="EMBL/GenBank/DDBJ databases">
        <authorList>
            <person name="Liu C."/>
            <person name="Sun Q."/>
        </authorList>
    </citation>
    <scope>NUCLEOTIDE SEQUENCE [LARGE SCALE GENOMIC DNA]</scope>
    <source>
        <strain evidence="2 3">NSJ-8</strain>
    </source>
</reference>
<accession>A0A7G9FY48</accession>
<keyword evidence="1" id="KW-0175">Coiled coil</keyword>
<keyword evidence="3" id="KW-1185">Reference proteome</keyword>
<evidence type="ECO:0000313" key="3">
    <source>
        <dbReference type="Proteomes" id="UP000515981"/>
    </source>
</evidence>
<proteinExistence type="predicted"/>
<dbReference type="Proteomes" id="UP000515981">
    <property type="component" value="Chromosome"/>
</dbReference>
<evidence type="ECO:0000313" key="2">
    <source>
        <dbReference type="EMBL" id="QNM03480.1"/>
    </source>
</evidence>
<dbReference type="RefSeq" id="WP_249326714.1">
    <property type="nucleotide sequence ID" value="NZ_CP060633.1"/>
</dbReference>
<dbReference type="KEGG" id="ssun:H9Q77_05070"/>